<gene>
    <name evidence="2" type="primary">PPT2</name>
</gene>
<keyword evidence="1" id="KW-0812">Transmembrane</keyword>
<reference evidence="2" key="1">
    <citation type="submission" date="2023-09" db="UniProtKB">
        <authorList>
            <consortium name="Ensembl"/>
        </authorList>
    </citation>
    <scope>IDENTIFICATION</scope>
</reference>
<proteinExistence type="predicted"/>
<dbReference type="Gene3D" id="3.40.50.1820">
    <property type="entry name" value="alpha/beta hydrolase"/>
    <property type="match status" value="1"/>
</dbReference>
<dbReference type="InterPro" id="IPR029058">
    <property type="entry name" value="AB_hydrolase_fold"/>
</dbReference>
<evidence type="ECO:0000313" key="2">
    <source>
        <dbReference type="Ensembl" id="ENSBMSP00010030497.1"/>
    </source>
</evidence>
<evidence type="ECO:0000256" key="1">
    <source>
        <dbReference type="SAM" id="Phobius"/>
    </source>
</evidence>
<feature type="transmembrane region" description="Helical" evidence="1">
    <location>
        <begin position="45"/>
        <end position="63"/>
    </location>
</feature>
<dbReference type="GeneTree" id="ENSGT00940000155779"/>
<protein>
    <submittedName>
        <fullName evidence="2">Palmitoyl-protein thioesterase 2</fullName>
    </submittedName>
</protein>
<sequence>MDRSTYFLPRSLGAMDCSIAPPVSGLRCGGHWHGGSMLGLLGLRLPPAGFLLLLPFLLLLLPATPAPHRASYKPVIVVHGLFDSSYSFRHLLEYINETHPGTVVTVLDLFDGRESLRPLWEQVQGFREAVAPIMAKAPRGVHLICYSQDGTVWRHGLFEVAVPHLHEV</sequence>
<name>A0A8C0I6P7_BALMU</name>
<dbReference type="Pfam" id="PF02089">
    <property type="entry name" value="Palm_thioest"/>
    <property type="match status" value="1"/>
</dbReference>
<keyword evidence="1" id="KW-0472">Membrane</keyword>
<accession>A0A8C0I6P7</accession>
<dbReference type="Ensembl" id="ENSBMST00010033549.1">
    <property type="protein sequence ID" value="ENSBMSP00010030497.1"/>
    <property type="gene ID" value="ENSBMSG00010022064.1"/>
</dbReference>
<dbReference type="SUPFAM" id="SSF53474">
    <property type="entry name" value="alpha/beta-Hydrolases"/>
    <property type="match status" value="1"/>
</dbReference>
<dbReference type="AlphaFoldDB" id="A0A8C0I6P7"/>
<organism evidence="2">
    <name type="scientific">Balaenoptera musculus</name>
    <name type="common">Blue whale</name>
    <dbReference type="NCBI Taxonomy" id="9771"/>
    <lineage>
        <taxon>Eukaryota</taxon>
        <taxon>Metazoa</taxon>
        <taxon>Chordata</taxon>
        <taxon>Craniata</taxon>
        <taxon>Vertebrata</taxon>
        <taxon>Euteleostomi</taxon>
        <taxon>Mammalia</taxon>
        <taxon>Eutheria</taxon>
        <taxon>Laurasiatheria</taxon>
        <taxon>Artiodactyla</taxon>
        <taxon>Whippomorpha</taxon>
        <taxon>Cetacea</taxon>
        <taxon>Mysticeti</taxon>
        <taxon>Balaenopteridae</taxon>
        <taxon>Balaenoptera</taxon>
    </lineage>
</organism>
<keyword evidence="1" id="KW-1133">Transmembrane helix</keyword>